<reference evidence="2 3" key="1">
    <citation type="journal article" date="2023" name="Microbiol. Resour. Announc.">
        <title>Complete Genome Sequence of Imperialibacter roseus strain P4T.</title>
        <authorList>
            <person name="Tizabi D.R."/>
            <person name="Bachvaroff T."/>
            <person name="Hill R.T."/>
        </authorList>
    </citation>
    <scope>NUCLEOTIDE SEQUENCE [LARGE SCALE GENOMIC DNA]</scope>
    <source>
        <strain evidence="2 3">P4T</strain>
    </source>
</reference>
<keyword evidence="1" id="KW-0472">Membrane</keyword>
<organism evidence="2 3">
    <name type="scientific">Imperialibacter roseus</name>
    <dbReference type="NCBI Taxonomy" id="1324217"/>
    <lineage>
        <taxon>Bacteria</taxon>
        <taxon>Pseudomonadati</taxon>
        <taxon>Bacteroidota</taxon>
        <taxon>Cytophagia</taxon>
        <taxon>Cytophagales</taxon>
        <taxon>Flammeovirgaceae</taxon>
        <taxon>Imperialibacter</taxon>
    </lineage>
</organism>
<gene>
    <name evidence="2" type="ORF">RT717_22610</name>
</gene>
<feature type="transmembrane region" description="Helical" evidence="1">
    <location>
        <begin position="6"/>
        <end position="24"/>
    </location>
</feature>
<name>A0ABZ0IQ73_9BACT</name>
<keyword evidence="3" id="KW-1185">Reference proteome</keyword>
<proteinExistence type="predicted"/>
<evidence type="ECO:0000256" key="1">
    <source>
        <dbReference type="SAM" id="Phobius"/>
    </source>
</evidence>
<evidence type="ECO:0000313" key="2">
    <source>
        <dbReference type="EMBL" id="WOK05871.1"/>
    </source>
</evidence>
<dbReference type="RefSeq" id="WP_317488620.1">
    <property type="nucleotide sequence ID" value="NZ_CP136051.1"/>
</dbReference>
<keyword evidence="1" id="KW-0812">Transmembrane</keyword>
<evidence type="ECO:0000313" key="3">
    <source>
        <dbReference type="Proteomes" id="UP001302349"/>
    </source>
</evidence>
<dbReference type="Proteomes" id="UP001302349">
    <property type="component" value="Chromosome"/>
</dbReference>
<keyword evidence="1" id="KW-1133">Transmembrane helix</keyword>
<dbReference type="EMBL" id="CP136051">
    <property type="protein sequence ID" value="WOK05871.1"/>
    <property type="molecule type" value="Genomic_DNA"/>
</dbReference>
<accession>A0ABZ0IQ73</accession>
<protein>
    <submittedName>
        <fullName evidence="2">FeoB-associated Cys-rich membrane protein</fullName>
    </submittedName>
</protein>
<dbReference type="Pfam" id="PF12669">
    <property type="entry name" value="FeoB_associated"/>
    <property type="match status" value="1"/>
</dbReference>
<sequence>MIETIIIGVLFAGAVLFLGRKIYLSLKVDKGCAKGCGCSEADIQKALKETAQK</sequence>